<dbReference type="RefSeq" id="WP_369602987.1">
    <property type="nucleotide sequence ID" value="NZ_CP154858.1"/>
</dbReference>
<reference evidence="2" key="1">
    <citation type="submission" date="2024-05" db="EMBL/GenBank/DDBJ databases">
        <title>Genome sequencing of novel strain.</title>
        <authorList>
            <person name="Ganbat D."/>
            <person name="Ganbat S."/>
            <person name="Lee S.-J."/>
        </authorList>
    </citation>
    <scope>NUCLEOTIDE SEQUENCE</scope>
    <source>
        <strain evidence="2">SMD15-11</strain>
    </source>
</reference>
<name>A0AB39V1R5_9GAMM</name>
<dbReference type="AlphaFoldDB" id="A0AB39V1R5"/>
<evidence type="ECO:0000313" key="2">
    <source>
        <dbReference type="EMBL" id="XDT74015.1"/>
    </source>
</evidence>
<dbReference type="Pfam" id="PF10006">
    <property type="entry name" value="DUF2249"/>
    <property type="match status" value="1"/>
</dbReference>
<gene>
    <name evidence="2" type="ORF">AAIA72_08560</name>
</gene>
<feature type="domain" description="DUF2249" evidence="1">
    <location>
        <begin position="7"/>
        <end position="53"/>
    </location>
</feature>
<proteinExistence type="predicted"/>
<accession>A0AB39V1R5</accession>
<dbReference type="KEGG" id="tcd:AAIA72_08560"/>
<dbReference type="InterPro" id="IPR018720">
    <property type="entry name" value="DUF2249"/>
</dbReference>
<dbReference type="EMBL" id="CP154858">
    <property type="protein sequence ID" value="XDT74015.1"/>
    <property type="molecule type" value="Genomic_DNA"/>
</dbReference>
<evidence type="ECO:0000259" key="1">
    <source>
        <dbReference type="Pfam" id="PF10006"/>
    </source>
</evidence>
<organism evidence="2">
    <name type="scientific">Thermohahella caldifontis</name>
    <dbReference type="NCBI Taxonomy" id="3142973"/>
    <lineage>
        <taxon>Bacteria</taxon>
        <taxon>Pseudomonadati</taxon>
        <taxon>Pseudomonadota</taxon>
        <taxon>Gammaproteobacteria</taxon>
        <taxon>Oceanospirillales</taxon>
        <taxon>Hahellaceae</taxon>
        <taxon>Thermohahella</taxon>
    </lineage>
</organism>
<sequence length="66" mass="7738">MVQATSQMAMLGPGQVLRVILDREPYPLYEIAREQGFFVRVLEFEPGQYYIHLWLDPELEVPGEDR</sequence>
<protein>
    <submittedName>
        <fullName evidence="2">DUF2249 domain-containing protein</fullName>
    </submittedName>
</protein>